<dbReference type="EMBL" id="JANAVB010039215">
    <property type="protein sequence ID" value="KAJ6800035.1"/>
    <property type="molecule type" value="Genomic_DNA"/>
</dbReference>
<reference evidence="2" key="2">
    <citation type="submission" date="2023-04" db="EMBL/GenBank/DDBJ databases">
        <authorList>
            <person name="Bruccoleri R.E."/>
            <person name="Oakeley E.J."/>
            <person name="Faust A.-M."/>
            <person name="Dessus-Babus S."/>
            <person name="Altorfer M."/>
            <person name="Burckhardt D."/>
            <person name="Oertli M."/>
            <person name="Naumann U."/>
            <person name="Petersen F."/>
            <person name="Wong J."/>
        </authorList>
    </citation>
    <scope>NUCLEOTIDE SEQUENCE</scope>
    <source>
        <strain evidence="2">GSM-AAB239-AS_SAM_17_03QT</strain>
        <tissue evidence="2">Leaf</tissue>
    </source>
</reference>
<dbReference type="AlphaFoldDB" id="A0AAX6E7U1"/>
<proteinExistence type="predicted"/>
<keyword evidence="3" id="KW-1185">Reference proteome</keyword>
<comment type="caution">
    <text evidence="2">The sequence shown here is derived from an EMBL/GenBank/DDBJ whole genome shotgun (WGS) entry which is preliminary data.</text>
</comment>
<organism evidence="2 3">
    <name type="scientific">Iris pallida</name>
    <name type="common">Sweet iris</name>
    <dbReference type="NCBI Taxonomy" id="29817"/>
    <lineage>
        <taxon>Eukaryota</taxon>
        <taxon>Viridiplantae</taxon>
        <taxon>Streptophyta</taxon>
        <taxon>Embryophyta</taxon>
        <taxon>Tracheophyta</taxon>
        <taxon>Spermatophyta</taxon>
        <taxon>Magnoliopsida</taxon>
        <taxon>Liliopsida</taxon>
        <taxon>Asparagales</taxon>
        <taxon>Iridaceae</taxon>
        <taxon>Iridoideae</taxon>
        <taxon>Irideae</taxon>
        <taxon>Iris</taxon>
    </lineage>
</organism>
<feature type="region of interest" description="Disordered" evidence="1">
    <location>
        <begin position="1"/>
        <end position="48"/>
    </location>
</feature>
<accession>A0AAX6E7U1</accession>
<reference evidence="2" key="1">
    <citation type="journal article" date="2023" name="GigaByte">
        <title>Genome assembly of the bearded iris, Iris pallida Lam.</title>
        <authorList>
            <person name="Bruccoleri R.E."/>
            <person name="Oakeley E.J."/>
            <person name="Faust A.M.E."/>
            <person name="Altorfer M."/>
            <person name="Dessus-Babus S."/>
            <person name="Burckhardt D."/>
            <person name="Oertli M."/>
            <person name="Naumann U."/>
            <person name="Petersen F."/>
            <person name="Wong J."/>
        </authorList>
    </citation>
    <scope>NUCLEOTIDE SEQUENCE</scope>
    <source>
        <strain evidence="2">GSM-AAB239-AS_SAM_17_03QT</strain>
    </source>
</reference>
<gene>
    <name evidence="2" type="ORF">M6B38_205500</name>
</gene>
<sequence length="48" mass="4821">MEAESGEGNEGGDTLSPLLCSSREGTENGGGETGERKNGGGDFLSPSF</sequence>
<name>A0AAX6E7U1_IRIPA</name>
<evidence type="ECO:0000256" key="1">
    <source>
        <dbReference type="SAM" id="MobiDB-lite"/>
    </source>
</evidence>
<evidence type="ECO:0000313" key="2">
    <source>
        <dbReference type="EMBL" id="KAJ6800035.1"/>
    </source>
</evidence>
<evidence type="ECO:0000313" key="3">
    <source>
        <dbReference type="Proteomes" id="UP001140949"/>
    </source>
</evidence>
<protein>
    <submittedName>
        <fullName evidence="2">Uncharacterized protein</fullName>
    </submittedName>
</protein>
<dbReference type="Proteomes" id="UP001140949">
    <property type="component" value="Unassembled WGS sequence"/>
</dbReference>